<dbReference type="SUPFAM" id="SSF53448">
    <property type="entry name" value="Nucleotide-diphospho-sugar transferases"/>
    <property type="match status" value="1"/>
</dbReference>
<dbReference type="Proteomes" id="UP001595715">
    <property type="component" value="Unassembled WGS sequence"/>
</dbReference>
<sequence>MNEALRGQDGEWFVTLLAGERLAPDFGSCVEKLVRQLPNKAAGALPAIRANDSRGELRGKLRGPIVWRSSAVLGSNGACGFPDRRSFPLDRYALAFMANALRAQSWQWPEWAAPSWSPSPVPPPRWRRPDEADLAAASLVFPPRLERREREREPLFSVLLCTYNEARYVEAAIRSVMTQTNDQWELILVDDGSRDDTAAVLAKVRDHPRITLVVHPVNRGKSAALNSGLARASGEWLVELDADDWLDPDCLNRLAIAIRTESPPPQVVYSDHHRWQERPSGELVYAGRSRDARALDASQLIQSGETVALRAFHIAALREQGGWRVDDPFEGRLFEDIGMLATFMNKYRRAYLDLPLYHRRVRDGSVSRQEGTRYARWSRWAESAVMRGPV</sequence>
<dbReference type="PANTHER" id="PTHR43685:SF2">
    <property type="entry name" value="GLYCOSYLTRANSFERASE 2-LIKE DOMAIN-CONTAINING PROTEIN"/>
    <property type="match status" value="1"/>
</dbReference>
<protein>
    <submittedName>
        <fullName evidence="2">Glycosyltransferase family 2 protein</fullName>
    </submittedName>
</protein>
<dbReference type="EMBL" id="JBHSAM010000028">
    <property type="protein sequence ID" value="MFC4101739.1"/>
    <property type="molecule type" value="Genomic_DNA"/>
</dbReference>
<dbReference type="Pfam" id="PF00535">
    <property type="entry name" value="Glycos_transf_2"/>
    <property type="match status" value="1"/>
</dbReference>
<name>A0ABV8K6S2_9BACL</name>
<accession>A0ABV8K6S2</accession>
<proteinExistence type="predicted"/>
<dbReference type="InterPro" id="IPR029044">
    <property type="entry name" value="Nucleotide-diphossugar_trans"/>
</dbReference>
<dbReference type="InterPro" id="IPR050834">
    <property type="entry name" value="Glycosyltransf_2"/>
</dbReference>
<comment type="caution">
    <text evidence="2">The sequence shown here is derived from an EMBL/GenBank/DDBJ whole genome shotgun (WGS) entry which is preliminary data.</text>
</comment>
<evidence type="ECO:0000313" key="2">
    <source>
        <dbReference type="EMBL" id="MFC4101739.1"/>
    </source>
</evidence>
<evidence type="ECO:0000313" key="3">
    <source>
        <dbReference type="Proteomes" id="UP001595715"/>
    </source>
</evidence>
<dbReference type="PANTHER" id="PTHR43685">
    <property type="entry name" value="GLYCOSYLTRANSFERASE"/>
    <property type="match status" value="1"/>
</dbReference>
<evidence type="ECO:0000259" key="1">
    <source>
        <dbReference type="Pfam" id="PF00535"/>
    </source>
</evidence>
<gene>
    <name evidence="2" type="ORF">ACFOZ8_19005</name>
</gene>
<dbReference type="InterPro" id="IPR001173">
    <property type="entry name" value="Glyco_trans_2-like"/>
</dbReference>
<dbReference type="RefSeq" id="WP_377720338.1">
    <property type="nucleotide sequence ID" value="NZ_JBHSAM010000028.1"/>
</dbReference>
<dbReference type="CDD" id="cd00761">
    <property type="entry name" value="Glyco_tranf_GTA_type"/>
    <property type="match status" value="1"/>
</dbReference>
<keyword evidence="3" id="KW-1185">Reference proteome</keyword>
<feature type="domain" description="Glycosyltransferase 2-like" evidence="1">
    <location>
        <begin position="157"/>
        <end position="261"/>
    </location>
</feature>
<organism evidence="2 3">
    <name type="scientific">Paenibacillus xanthanilyticus</name>
    <dbReference type="NCBI Taxonomy" id="1783531"/>
    <lineage>
        <taxon>Bacteria</taxon>
        <taxon>Bacillati</taxon>
        <taxon>Bacillota</taxon>
        <taxon>Bacilli</taxon>
        <taxon>Bacillales</taxon>
        <taxon>Paenibacillaceae</taxon>
        <taxon>Paenibacillus</taxon>
    </lineage>
</organism>
<reference evidence="3" key="1">
    <citation type="journal article" date="2019" name="Int. J. Syst. Evol. Microbiol.">
        <title>The Global Catalogue of Microorganisms (GCM) 10K type strain sequencing project: providing services to taxonomists for standard genome sequencing and annotation.</title>
        <authorList>
            <consortium name="The Broad Institute Genomics Platform"/>
            <consortium name="The Broad Institute Genome Sequencing Center for Infectious Disease"/>
            <person name="Wu L."/>
            <person name="Ma J."/>
        </authorList>
    </citation>
    <scope>NUCLEOTIDE SEQUENCE [LARGE SCALE GENOMIC DNA]</scope>
    <source>
        <strain evidence="3">IBRC-M 10987</strain>
    </source>
</reference>
<dbReference type="Gene3D" id="3.90.550.10">
    <property type="entry name" value="Spore Coat Polysaccharide Biosynthesis Protein SpsA, Chain A"/>
    <property type="match status" value="1"/>
</dbReference>